<feature type="region of interest" description="Disordered" evidence="1">
    <location>
        <begin position="19"/>
        <end position="45"/>
    </location>
</feature>
<dbReference type="AlphaFoldDB" id="A0AAV7W6X7"/>
<dbReference type="Proteomes" id="UP001066276">
    <property type="component" value="Chromosome 1_2"/>
</dbReference>
<reference evidence="2" key="1">
    <citation type="journal article" date="2022" name="bioRxiv">
        <title>Sequencing and chromosome-scale assembly of the giantPleurodeles waltlgenome.</title>
        <authorList>
            <person name="Brown T."/>
            <person name="Elewa A."/>
            <person name="Iarovenko S."/>
            <person name="Subramanian E."/>
            <person name="Araus A.J."/>
            <person name="Petzold A."/>
            <person name="Susuki M."/>
            <person name="Suzuki K.-i.T."/>
            <person name="Hayashi T."/>
            <person name="Toyoda A."/>
            <person name="Oliveira C."/>
            <person name="Osipova E."/>
            <person name="Leigh N.D."/>
            <person name="Simon A."/>
            <person name="Yun M.H."/>
        </authorList>
    </citation>
    <scope>NUCLEOTIDE SEQUENCE</scope>
    <source>
        <strain evidence="2">20211129_DDA</strain>
        <tissue evidence="2">Liver</tissue>
    </source>
</reference>
<gene>
    <name evidence="2" type="ORF">NDU88_004536</name>
</gene>
<accession>A0AAV7W6X7</accession>
<name>A0AAV7W6X7_PLEWA</name>
<evidence type="ECO:0000313" key="3">
    <source>
        <dbReference type="Proteomes" id="UP001066276"/>
    </source>
</evidence>
<organism evidence="2 3">
    <name type="scientific">Pleurodeles waltl</name>
    <name type="common">Iberian ribbed newt</name>
    <dbReference type="NCBI Taxonomy" id="8319"/>
    <lineage>
        <taxon>Eukaryota</taxon>
        <taxon>Metazoa</taxon>
        <taxon>Chordata</taxon>
        <taxon>Craniata</taxon>
        <taxon>Vertebrata</taxon>
        <taxon>Euteleostomi</taxon>
        <taxon>Amphibia</taxon>
        <taxon>Batrachia</taxon>
        <taxon>Caudata</taxon>
        <taxon>Salamandroidea</taxon>
        <taxon>Salamandridae</taxon>
        <taxon>Pleurodelinae</taxon>
        <taxon>Pleurodeles</taxon>
    </lineage>
</organism>
<evidence type="ECO:0000256" key="1">
    <source>
        <dbReference type="SAM" id="MobiDB-lite"/>
    </source>
</evidence>
<keyword evidence="3" id="KW-1185">Reference proteome</keyword>
<protein>
    <submittedName>
        <fullName evidence="2">Uncharacterized protein</fullName>
    </submittedName>
</protein>
<feature type="compositionally biased region" description="Polar residues" evidence="1">
    <location>
        <begin position="19"/>
        <end position="32"/>
    </location>
</feature>
<comment type="caution">
    <text evidence="2">The sequence shown here is derived from an EMBL/GenBank/DDBJ whole genome shotgun (WGS) entry which is preliminary data.</text>
</comment>
<sequence length="203" mass="22536">MGIPSSNSTDFSIDVSNVPSERVVTSTPSENTKIIPPDMSDTDINSGRMRDKEKLRFVFVFVYFSFARAPSASAEHSKFEESSSRQLPTDSRLGCFFARAPSASAEHSKFEESSSRQLPTDSRLGCLSGVFLEHFGRRAIFIEDPPTPTFVLYGQEVEARMSPTRASFGYKLLGAYYRLTVLASVLLSEFPRAVLHSRFGALI</sequence>
<evidence type="ECO:0000313" key="2">
    <source>
        <dbReference type="EMBL" id="KAJ1209158.1"/>
    </source>
</evidence>
<dbReference type="EMBL" id="JANPWB010000002">
    <property type="protein sequence ID" value="KAJ1209158.1"/>
    <property type="molecule type" value="Genomic_DNA"/>
</dbReference>
<proteinExistence type="predicted"/>